<dbReference type="InterPro" id="IPR044772">
    <property type="entry name" value="NO3_transporter"/>
</dbReference>
<feature type="transmembrane region" description="Helical" evidence="10">
    <location>
        <begin position="274"/>
        <end position="294"/>
    </location>
</feature>
<dbReference type="Proteomes" id="UP000466894">
    <property type="component" value="Chromosome"/>
</dbReference>
<organism evidence="11 14">
    <name type="scientific">Mycobacterium noviomagense</name>
    <dbReference type="NCBI Taxonomy" id="459858"/>
    <lineage>
        <taxon>Bacteria</taxon>
        <taxon>Bacillati</taxon>
        <taxon>Actinomycetota</taxon>
        <taxon>Actinomycetes</taxon>
        <taxon>Mycobacteriales</taxon>
        <taxon>Mycobacteriaceae</taxon>
        <taxon>Mycobacterium</taxon>
    </lineage>
</organism>
<dbReference type="GO" id="GO:0015112">
    <property type="term" value="F:nitrate transmembrane transporter activity"/>
    <property type="evidence" value="ECO:0007669"/>
    <property type="project" value="InterPro"/>
</dbReference>
<feature type="transmembrane region" description="Helical" evidence="10">
    <location>
        <begin position="232"/>
        <end position="254"/>
    </location>
</feature>
<dbReference type="GO" id="GO:0005886">
    <property type="term" value="C:plasma membrane"/>
    <property type="evidence" value="ECO:0007669"/>
    <property type="project" value="UniProtKB-SubCell"/>
</dbReference>
<dbReference type="Gene3D" id="1.20.1250.20">
    <property type="entry name" value="MFS general substrate transporter like domains"/>
    <property type="match status" value="1"/>
</dbReference>
<feature type="transmembrane region" description="Helical" evidence="10">
    <location>
        <begin position="96"/>
        <end position="116"/>
    </location>
</feature>
<keyword evidence="6 10" id="KW-0812">Transmembrane</keyword>
<gene>
    <name evidence="12" type="ORF">BST37_16275</name>
    <name evidence="11" type="ORF">MNVI_20160</name>
</gene>
<feature type="transmembrane region" description="Helical" evidence="10">
    <location>
        <begin position="67"/>
        <end position="84"/>
    </location>
</feature>
<evidence type="ECO:0000256" key="9">
    <source>
        <dbReference type="ARBA" id="ARBA00023136"/>
    </source>
</evidence>
<feature type="transmembrane region" description="Helical" evidence="10">
    <location>
        <begin position="425"/>
        <end position="443"/>
    </location>
</feature>
<accession>A0A7I7PDJ8</accession>
<dbReference type="OrthoDB" id="9771451at2"/>
<dbReference type="Proteomes" id="UP000192374">
    <property type="component" value="Unassembled WGS sequence"/>
</dbReference>
<keyword evidence="4" id="KW-1003">Cell membrane</keyword>
<reference evidence="12 13" key="1">
    <citation type="submission" date="2017-02" db="EMBL/GenBank/DDBJ databases">
        <title>The new phylogeny of genus Mycobacterium.</title>
        <authorList>
            <person name="Tortoli E."/>
            <person name="Trovato A."/>
            <person name="Cirillo D.M."/>
        </authorList>
    </citation>
    <scope>NUCLEOTIDE SEQUENCE [LARGE SCALE GENOMIC DNA]</scope>
    <source>
        <strain evidence="12 13">DSM 45145</strain>
    </source>
</reference>
<feature type="transmembrane region" description="Helical" evidence="10">
    <location>
        <begin position="393"/>
        <end position="413"/>
    </location>
</feature>
<dbReference type="Pfam" id="PF07690">
    <property type="entry name" value="MFS_1"/>
    <property type="match status" value="1"/>
</dbReference>
<keyword evidence="13" id="KW-1185">Reference proteome</keyword>
<keyword evidence="9 10" id="KW-0472">Membrane</keyword>
<dbReference type="SUPFAM" id="SSF103473">
    <property type="entry name" value="MFS general substrate transporter"/>
    <property type="match status" value="1"/>
</dbReference>
<dbReference type="FunFam" id="1.20.1250.20:FF:000024">
    <property type="entry name" value="Nitrite extrusion protein NarK"/>
    <property type="match status" value="1"/>
</dbReference>
<feature type="transmembrane region" description="Helical" evidence="10">
    <location>
        <begin position="189"/>
        <end position="211"/>
    </location>
</feature>
<name>A0A7I7PDJ8_9MYCO</name>
<evidence type="ECO:0000313" key="14">
    <source>
        <dbReference type="Proteomes" id="UP000466894"/>
    </source>
</evidence>
<keyword evidence="8" id="KW-0534">Nitrate assimilation</keyword>
<reference evidence="11" key="3">
    <citation type="submission" date="2020-02" db="EMBL/GenBank/DDBJ databases">
        <authorList>
            <person name="Matsumoto Y."/>
            <person name="Motooka D."/>
            <person name="Nakamura S."/>
        </authorList>
    </citation>
    <scope>NUCLEOTIDE SEQUENCE</scope>
    <source>
        <strain evidence="11">JCM 16367</strain>
    </source>
</reference>
<keyword evidence="7 10" id="KW-1133">Transmembrane helix</keyword>
<proteinExistence type="inferred from homology"/>
<dbReference type="GO" id="GO:0015707">
    <property type="term" value="P:nitrite transport"/>
    <property type="evidence" value="ECO:0007669"/>
    <property type="project" value="UniProtKB-ARBA"/>
</dbReference>
<evidence type="ECO:0000256" key="6">
    <source>
        <dbReference type="ARBA" id="ARBA00022692"/>
    </source>
</evidence>
<evidence type="ECO:0000313" key="11">
    <source>
        <dbReference type="EMBL" id="BBY06698.1"/>
    </source>
</evidence>
<evidence type="ECO:0000256" key="1">
    <source>
        <dbReference type="ARBA" id="ARBA00004429"/>
    </source>
</evidence>
<evidence type="ECO:0000256" key="5">
    <source>
        <dbReference type="ARBA" id="ARBA00022519"/>
    </source>
</evidence>
<feature type="transmembrane region" description="Helical" evidence="10">
    <location>
        <begin position="122"/>
        <end position="140"/>
    </location>
</feature>
<dbReference type="InterPro" id="IPR011701">
    <property type="entry name" value="MFS"/>
</dbReference>
<evidence type="ECO:0000256" key="3">
    <source>
        <dbReference type="ARBA" id="ARBA00022448"/>
    </source>
</evidence>
<evidence type="ECO:0000256" key="2">
    <source>
        <dbReference type="ARBA" id="ARBA00008432"/>
    </source>
</evidence>
<comment type="subcellular location">
    <subcellularLocation>
        <location evidence="1">Cell inner membrane</location>
        <topology evidence="1">Multi-pass membrane protein</topology>
    </subcellularLocation>
</comment>
<dbReference type="AlphaFoldDB" id="A0A7I7PDJ8"/>
<reference evidence="11 14" key="2">
    <citation type="journal article" date="2019" name="Emerg. Microbes Infect.">
        <title>Comprehensive subspecies identification of 175 nontuberculous mycobacteria species based on 7547 genomic profiles.</title>
        <authorList>
            <person name="Matsumoto Y."/>
            <person name="Kinjo T."/>
            <person name="Motooka D."/>
            <person name="Nabeya D."/>
            <person name="Jung N."/>
            <person name="Uechi K."/>
            <person name="Horii T."/>
            <person name="Iida T."/>
            <person name="Fujita J."/>
            <person name="Nakamura S."/>
        </authorList>
    </citation>
    <scope>NUCLEOTIDE SEQUENCE [LARGE SCALE GENOMIC DNA]</scope>
    <source>
        <strain evidence="11 14">JCM 16367</strain>
    </source>
</reference>
<evidence type="ECO:0000256" key="8">
    <source>
        <dbReference type="ARBA" id="ARBA00023063"/>
    </source>
</evidence>
<evidence type="ECO:0000256" key="7">
    <source>
        <dbReference type="ARBA" id="ARBA00022989"/>
    </source>
</evidence>
<evidence type="ECO:0000256" key="4">
    <source>
        <dbReference type="ARBA" id="ARBA00022475"/>
    </source>
</evidence>
<dbReference type="InterPro" id="IPR036259">
    <property type="entry name" value="MFS_trans_sf"/>
</dbReference>
<evidence type="ECO:0000313" key="13">
    <source>
        <dbReference type="Proteomes" id="UP000192374"/>
    </source>
</evidence>
<dbReference type="RefSeq" id="WP_083088793.1">
    <property type="nucleotide sequence ID" value="NZ_AP022583.1"/>
</dbReference>
<feature type="transmembrane region" description="Helical" evidence="10">
    <location>
        <begin position="306"/>
        <end position="324"/>
    </location>
</feature>
<dbReference type="KEGG" id="mnv:MNVI_20160"/>
<feature type="transmembrane region" description="Helical" evidence="10">
    <location>
        <begin position="30"/>
        <end position="55"/>
    </location>
</feature>
<evidence type="ECO:0000313" key="12">
    <source>
        <dbReference type="EMBL" id="ORB12437.1"/>
    </source>
</evidence>
<protein>
    <submittedName>
        <fullName evidence="11">MFS transporter</fullName>
    </submittedName>
</protein>
<dbReference type="PANTHER" id="PTHR23515">
    <property type="entry name" value="HIGH-AFFINITY NITRATE TRANSPORTER 2.3"/>
    <property type="match status" value="1"/>
</dbReference>
<sequence length="467" mass="49563">MPRSHLITDWDPEDTVAWEAGNKKIARRNLIWSVVAEHLGFSIWSIWSVMVLFMPQAVYGFTAADKFLLGATATLVGACLRIPYTLATATFGGRNWTTFSAFALLIPTLGTLWLLAHPGLPLWVYLVCAALAGFGGGNFASSMTNINAFYPQRLKGWALGINAGGGNIGVPMIQLVGLLVIAVAGNRSPYWVCAVYLVLLAIAGIGAALFMDNLAQHKIDVTAMRDILSERDTWVVAMLYIGTFGSFIGFSFAFGQILQINFTAGGQTAAQAALHSAQIAFIGPLLGSIARVYGGRLADRIGGGRITLVTFGGMILAASLLIAVSTVDDHRAGPATATTMVGYVVGFVALFVLSGIGNGSVYKMIPSIFEARSRSLALSEAERRQWSRAMSGALIGFAGAIGALGGVGINLALRQSYLTSGSATAAFWVFVLCYVGAATLTWLRYVRRPVLTGLPHLVRDELAPAST</sequence>
<keyword evidence="3" id="KW-0813">Transport</keyword>
<evidence type="ECO:0000256" key="10">
    <source>
        <dbReference type="SAM" id="Phobius"/>
    </source>
</evidence>
<dbReference type="EMBL" id="MVIC01000034">
    <property type="protein sequence ID" value="ORB12437.1"/>
    <property type="molecule type" value="Genomic_DNA"/>
</dbReference>
<dbReference type="EMBL" id="AP022583">
    <property type="protein sequence ID" value="BBY06698.1"/>
    <property type="molecule type" value="Genomic_DNA"/>
</dbReference>
<keyword evidence="5" id="KW-0997">Cell inner membrane</keyword>
<dbReference type="CDD" id="cd17341">
    <property type="entry name" value="MFS_NRT2_like"/>
    <property type="match status" value="1"/>
</dbReference>
<dbReference type="GO" id="GO:0042128">
    <property type="term" value="P:nitrate assimilation"/>
    <property type="evidence" value="ECO:0007669"/>
    <property type="project" value="UniProtKB-KW"/>
</dbReference>
<comment type="similarity">
    <text evidence="2">Belongs to the major facilitator superfamily. Nitrate/nitrite porter (TC 2.A.1.8) family.</text>
</comment>
<feature type="transmembrane region" description="Helical" evidence="10">
    <location>
        <begin position="344"/>
        <end position="365"/>
    </location>
</feature>
<feature type="transmembrane region" description="Helical" evidence="10">
    <location>
        <begin position="161"/>
        <end position="183"/>
    </location>
</feature>